<dbReference type="EMBL" id="GEVL01022271">
    <property type="protein sequence ID" value="JAU55070.1"/>
    <property type="molecule type" value="Transcribed_RNA"/>
</dbReference>
<evidence type="ECO:0000313" key="1">
    <source>
        <dbReference type="EMBL" id="JAU55070.1"/>
    </source>
</evidence>
<reference evidence="1" key="1">
    <citation type="submission" date="2016-07" db="EMBL/GenBank/DDBJ databases">
        <title>De novo transcriptome assembly of four accessions of the metal hyperaccumulator plant Noccaea caerulescens.</title>
        <authorList>
            <person name="Blande D."/>
            <person name="Halimaa P."/>
            <person name="Tervahauta A.I."/>
            <person name="Aarts M.G."/>
            <person name="Karenlampi S.O."/>
        </authorList>
    </citation>
    <scope>NUCLEOTIDE SEQUENCE</scope>
</reference>
<accession>A0A1J3GH86</accession>
<proteinExistence type="predicted"/>
<sequence>MLKFRERENKEHRKNTWYSCCCNKIIATTDLKFPYLVHFLFVSCRLSCFDDVTQHLFVSCHQQLPDLHSS</sequence>
<gene>
    <name evidence="1" type="ORF">LE_TR17198_c15_g1_i1_g.55181</name>
</gene>
<protein>
    <submittedName>
        <fullName evidence="1">Uncharacterized protein</fullName>
    </submittedName>
</protein>
<name>A0A1J3GH86_NOCCA</name>
<dbReference type="AlphaFoldDB" id="A0A1J3GH86"/>
<organism evidence="1">
    <name type="scientific">Noccaea caerulescens</name>
    <name type="common">Alpine penny-cress</name>
    <name type="synonym">Thlaspi caerulescens</name>
    <dbReference type="NCBI Taxonomy" id="107243"/>
    <lineage>
        <taxon>Eukaryota</taxon>
        <taxon>Viridiplantae</taxon>
        <taxon>Streptophyta</taxon>
        <taxon>Embryophyta</taxon>
        <taxon>Tracheophyta</taxon>
        <taxon>Spermatophyta</taxon>
        <taxon>Magnoliopsida</taxon>
        <taxon>eudicotyledons</taxon>
        <taxon>Gunneridae</taxon>
        <taxon>Pentapetalae</taxon>
        <taxon>rosids</taxon>
        <taxon>malvids</taxon>
        <taxon>Brassicales</taxon>
        <taxon>Brassicaceae</taxon>
        <taxon>Coluteocarpeae</taxon>
        <taxon>Noccaea</taxon>
    </lineage>
</organism>